<name>A0ABQ9LHT4_HEVBR</name>
<organism evidence="1 2">
    <name type="scientific">Hevea brasiliensis</name>
    <name type="common">Para rubber tree</name>
    <name type="synonym">Siphonia brasiliensis</name>
    <dbReference type="NCBI Taxonomy" id="3981"/>
    <lineage>
        <taxon>Eukaryota</taxon>
        <taxon>Viridiplantae</taxon>
        <taxon>Streptophyta</taxon>
        <taxon>Embryophyta</taxon>
        <taxon>Tracheophyta</taxon>
        <taxon>Spermatophyta</taxon>
        <taxon>Magnoliopsida</taxon>
        <taxon>eudicotyledons</taxon>
        <taxon>Gunneridae</taxon>
        <taxon>Pentapetalae</taxon>
        <taxon>rosids</taxon>
        <taxon>fabids</taxon>
        <taxon>Malpighiales</taxon>
        <taxon>Euphorbiaceae</taxon>
        <taxon>Crotonoideae</taxon>
        <taxon>Micrandreae</taxon>
        <taxon>Hevea</taxon>
    </lineage>
</organism>
<dbReference type="PANTHER" id="PTHR36762:SF2">
    <property type="entry name" value="LIGHT-REGULATED PROTEIN 1, CHLOROPLASTIC"/>
    <property type="match status" value="1"/>
</dbReference>
<sequence>MLDPSPSEECLKHHPKKMQELLHLSPQSLPITFTRLKIPRCSSIKGSSVVAYDASTVDYSAVTSIFPAEACETIGGEACDVEIYPEVKLKSVATSITSTTTEQIDKQVFLEEACDDLVGEFCDPVIGCLKDVS</sequence>
<proteinExistence type="predicted"/>
<dbReference type="InterPro" id="IPR009856">
    <property type="entry name" value="Lir1"/>
</dbReference>
<evidence type="ECO:0000313" key="1">
    <source>
        <dbReference type="EMBL" id="KAJ9167516.1"/>
    </source>
</evidence>
<gene>
    <name evidence="1" type="ORF">P3X46_022162</name>
</gene>
<evidence type="ECO:0000313" key="2">
    <source>
        <dbReference type="Proteomes" id="UP001174677"/>
    </source>
</evidence>
<keyword evidence="2" id="KW-1185">Reference proteome</keyword>
<reference evidence="1 2" key="1">
    <citation type="journal article" date="2023" name="Plant Biotechnol. J.">
        <title>Chromosome-level wild Hevea brasiliensis genome provides new tools for genomic-assisted breeding and valuable loci to elevate rubber yield.</title>
        <authorList>
            <person name="Cheng H."/>
            <person name="Song X."/>
            <person name="Hu Y."/>
            <person name="Wu T."/>
            <person name="Yang Q."/>
            <person name="An Z."/>
            <person name="Feng S."/>
            <person name="Deng Z."/>
            <person name="Wu W."/>
            <person name="Zeng X."/>
            <person name="Tu M."/>
            <person name="Wang X."/>
            <person name="Huang H."/>
        </authorList>
    </citation>
    <scope>NUCLEOTIDE SEQUENCE [LARGE SCALE GENOMIC DNA]</scope>
    <source>
        <strain evidence="1">MT/VB/25A 57/8</strain>
    </source>
</reference>
<dbReference type="Proteomes" id="UP001174677">
    <property type="component" value="Chromosome 12"/>
</dbReference>
<dbReference type="EMBL" id="JARPOI010000012">
    <property type="protein sequence ID" value="KAJ9167516.1"/>
    <property type="molecule type" value="Genomic_DNA"/>
</dbReference>
<dbReference type="PANTHER" id="PTHR36762">
    <property type="entry name" value="LIGHT-REGULATED PROTEIN 1, CHLOROPLASTIC"/>
    <property type="match status" value="1"/>
</dbReference>
<dbReference type="Pfam" id="PF07207">
    <property type="entry name" value="Lir1"/>
    <property type="match status" value="1"/>
</dbReference>
<accession>A0ABQ9LHT4</accession>
<protein>
    <submittedName>
        <fullName evidence="1">Uncharacterized protein</fullName>
    </submittedName>
</protein>
<comment type="caution">
    <text evidence="1">The sequence shown here is derived from an EMBL/GenBank/DDBJ whole genome shotgun (WGS) entry which is preliminary data.</text>
</comment>